<dbReference type="RefSeq" id="WP_150681296.1">
    <property type="nucleotide sequence ID" value="NZ_CABPSK010000004.1"/>
</dbReference>
<keyword evidence="3" id="KW-0408">Iron</keyword>
<evidence type="ECO:0000256" key="2">
    <source>
        <dbReference type="ARBA" id="ARBA00022723"/>
    </source>
</evidence>
<evidence type="ECO:0000259" key="4">
    <source>
        <dbReference type="PROSITE" id="PS51184"/>
    </source>
</evidence>
<sequence length="300" mass="34698">MKIKFSISKDDFYSNYFEKIPLHLSRIVPSDVYSWSDLSETIYGVNLTGDFDIKMHMNGVLGVYQYTEKYQDIYDVKVRISTSRVESLLKDGATLLINRMDLKDATIASICHEVSDYLNVKTVANAYAAFGGKGTFGRHWDTHDVIAVQMIGRKAWKVFPPTLPYPLDHQKSKYRKDECPEEPSIELVLEQGDALYIPRGWWHEATPIDAQETFHIAVGLHTAKVTDYVAWIANQILPAMELARRSFYPFSEDSRGMIDIAERICQELKRKENQELFLCEMSSLNNEYKKIEFDRVIDRK</sequence>
<dbReference type="EMBL" id="CABPSK010000004">
    <property type="protein sequence ID" value="VVE39238.1"/>
    <property type="molecule type" value="Genomic_DNA"/>
</dbReference>
<dbReference type="AlphaFoldDB" id="A0A5E4XT39"/>
<proteinExistence type="predicted"/>
<keyword evidence="6" id="KW-1185">Reference proteome</keyword>
<name>A0A5E4XT39_9BURK</name>
<protein>
    <recommendedName>
        <fullName evidence="4">JmjC domain-containing protein</fullName>
    </recommendedName>
</protein>
<reference evidence="5 6" key="1">
    <citation type="submission" date="2019-08" db="EMBL/GenBank/DDBJ databases">
        <authorList>
            <person name="Peeters C."/>
        </authorList>
    </citation>
    <scope>NUCLEOTIDE SEQUENCE [LARGE SCALE GENOMIC DNA]</scope>
    <source>
        <strain evidence="5 6">LMG 31114</strain>
    </source>
</reference>
<comment type="cofactor">
    <cofactor evidence="1">
        <name>Fe(2+)</name>
        <dbReference type="ChEBI" id="CHEBI:29033"/>
    </cofactor>
</comment>
<accession>A0A5E4XT39</accession>
<dbReference type="PANTHER" id="PTHR13096">
    <property type="entry name" value="MINA53 MYC INDUCED NUCLEAR ANTIGEN"/>
    <property type="match status" value="1"/>
</dbReference>
<evidence type="ECO:0000313" key="6">
    <source>
        <dbReference type="Proteomes" id="UP000366945"/>
    </source>
</evidence>
<dbReference type="InterPro" id="IPR039994">
    <property type="entry name" value="NO66-like"/>
</dbReference>
<gene>
    <name evidence="5" type="ORF">PPN31114_04063</name>
</gene>
<dbReference type="SUPFAM" id="SSF51197">
    <property type="entry name" value="Clavaminate synthase-like"/>
    <property type="match status" value="1"/>
</dbReference>
<evidence type="ECO:0000313" key="5">
    <source>
        <dbReference type="EMBL" id="VVE39238.1"/>
    </source>
</evidence>
<dbReference type="Gene3D" id="2.60.120.650">
    <property type="entry name" value="Cupin"/>
    <property type="match status" value="1"/>
</dbReference>
<dbReference type="Pfam" id="PF08007">
    <property type="entry name" value="JmjC_2"/>
    <property type="match status" value="1"/>
</dbReference>
<dbReference type="GO" id="GO:0046872">
    <property type="term" value="F:metal ion binding"/>
    <property type="evidence" value="ECO:0007669"/>
    <property type="project" value="UniProtKB-KW"/>
</dbReference>
<dbReference type="InterPro" id="IPR003347">
    <property type="entry name" value="JmjC_dom"/>
</dbReference>
<feature type="domain" description="JmjC" evidence="4">
    <location>
        <begin position="96"/>
        <end position="237"/>
    </location>
</feature>
<keyword evidence="2" id="KW-0479">Metal-binding</keyword>
<evidence type="ECO:0000256" key="1">
    <source>
        <dbReference type="ARBA" id="ARBA00001954"/>
    </source>
</evidence>
<dbReference type="PROSITE" id="PS51184">
    <property type="entry name" value="JMJC"/>
    <property type="match status" value="1"/>
</dbReference>
<dbReference type="OrthoDB" id="479699at2"/>
<dbReference type="SMART" id="SM00558">
    <property type="entry name" value="JmjC"/>
    <property type="match status" value="1"/>
</dbReference>
<evidence type="ECO:0000256" key="3">
    <source>
        <dbReference type="ARBA" id="ARBA00023004"/>
    </source>
</evidence>
<dbReference type="PANTHER" id="PTHR13096:SF8">
    <property type="entry name" value="RIBOSOMAL OXYGENASE 1"/>
    <property type="match status" value="1"/>
</dbReference>
<dbReference type="Proteomes" id="UP000366945">
    <property type="component" value="Unassembled WGS sequence"/>
</dbReference>
<organism evidence="5 6">
    <name type="scientific">Pandoraea pneumonica</name>
    <dbReference type="NCBI Taxonomy" id="2508299"/>
    <lineage>
        <taxon>Bacteria</taxon>
        <taxon>Pseudomonadati</taxon>
        <taxon>Pseudomonadota</taxon>
        <taxon>Betaproteobacteria</taxon>
        <taxon>Burkholderiales</taxon>
        <taxon>Burkholderiaceae</taxon>
        <taxon>Pandoraea</taxon>
    </lineage>
</organism>
<dbReference type="GeneID" id="300406054"/>